<protein>
    <submittedName>
        <fullName evidence="1">Uncharacterized protein</fullName>
    </submittedName>
</protein>
<dbReference type="EMBL" id="CAJFCW020000004">
    <property type="protein sequence ID" value="CAG9114005.1"/>
    <property type="molecule type" value="Genomic_DNA"/>
</dbReference>
<reference evidence="1" key="1">
    <citation type="submission" date="2020-09" db="EMBL/GenBank/DDBJ databases">
        <authorList>
            <person name="Kikuchi T."/>
        </authorList>
    </citation>
    <scope>NUCLEOTIDE SEQUENCE</scope>
    <source>
        <strain evidence="1">SH1</strain>
    </source>
</reference>
<dbReference type="AlphaFoldDB" id="A0A811KYN9"/>
<sequence length="77" mass="8902">MPYHHELSYESGPDIMWFHGAEPVLRDLNLTEDEALKLLSTVHEDEWIGHYVYGHLAAHSVCLSLSFYCTWPITLNT</sequence>
<gene>
    <name evidence="1" type="ORF">BOKJ2_LOCUS9051</name>
</gene>
<dbReference type="EMBL" id="CAJFDH010000004">
    <property type="protein sequence ID" value="CAD5220652.1"/>
    <property type="molecule type" value="Genomic_DNA"/>
</dbReference>
<proteinExistence type="predicted"/>
<dbReference type="Proteomes" id="UP000783686">
    <property type="component" value="Unassembled WGS sequence"/>
</dbReference>
<evidence type="ECO:0000313" key="2">
    <source>
        <dbReference type="Proteomes" id="UP000614601"/>
    </source>
</evidence>
<name>A0A811KYN9_9BILA</name>
<comment type="caution">
    <text evidence="1">The sequence shown here is derived from an EMBL/GenBank/DDBJ whole genome shotgun (WGS) entry which is preliminary data.</text>
</comment>
<evidence type="ECO:0000313" key="1">
    <source>
        <dbReference type="EMBL" id="CAD5220652.1"/>
    </source>
</evidence>
<accession>A0A811KYN9</accession>
<dbReference type="Proteomes" id="UP000614601">
    <property type="component" value="Unassembled WGS sequence"/>
</dbReference>
<keyword evidence="2" id="KW-1185">Reference proteome</keyword>
<organism evidence="1 2">
    <name type="scientific">Bursaphelenchus okinawaensis</name>
    <dbReference type="NCBI Taxonomy" id="465554"/>
    <lineage>
        <taxon>Eukaryota</taxon>
        <taxon>Metazoa</taxon>
        <taxon>Ecdysozoa</taxon>
        <taxon>Nematoda</taxon>
        <taxon>Chromadorea</taxon>
        <taxon>Rhabditida</taxon>
        <taxon>Tylenchina</taxon>
        <taxon>Tylenchomorpha</taxon>
        <taxon>Aphelenchoidea</taxon>
        <taxon>Aphelenchoididae</taxon>
        <taxon>Bursaphelenchus</taxon>
    </lineage>
</organism>